<evidence type="ECO:0000313" key="1">
    <source>
        <dbReference type="EMBL" id="MBW74417.1"/>
    </source>
</evidence>
<reference evidence="1" key="1">
    <citation type="submission" date="2018-01" db="EMBL/GenBank/DDBJ databases">
        <title>An insight into the sialome of Amazonian anophelines.</title>
        <authorList>
            <person name="Ribeiro J.M."/>
            <person name="Scarpassa V."/>
            <person name="Calvo E."/>
        </authorList>
    </citation>
    <scope>NUCLEOTIDE SEQUENCE</scope>
</reference>
<accession>A0A2M4DA54</accession>
<dbReference type="AlphaFoldDB" id="A0A2M4DA54"/>
<dbReference type="EMBL" id="GGFL01010239">
    <property type="protein sequence ID" value="MBW74417.1"/>
    <property type="molecule type" value="Transcribed_RNA"/>
</dbReference>
<organism evidence="1">
    <name type="scientific">Anopheles darlingi</name>
    <name type="common">Mosquito</name>
    <dbReference type="NCBI Taxonomy" id="43151"/>
    <lineage>
        <taxon>Eukaryota</taxon>
        <taxon>Metazoa</taxon>
        <taxon>Ecdysozoa</taxon>
        <taxon>Arthropoda</taxon>
        <taxon>Hexapoda</taxon>
        <taxon>Insecta</taxon>
        <taxon>Pterygota</taxon>
        <taxon>Neoptera</taxon>
        <taxon>Endopterygota</taxon>
        <taxon>Diptera</taxon>
        <taxon>Nematocera</taxon>
        <taxon>Culicoidea</taxon>
        <taxon>Culicidae</taxon>
        <taxon>Anophelinae</taxon>
        <taxon>Anopheles</taxon>
    </lineage>
</organism>
<proteinExistence type="predicted"/>
<name>A0A2M4DA54_ANODA</name>
<protein>
    <submittedName>
        <fullName evidence="1">Putative secreted protein</fullName>
    </submittedName>
</protein>
<sequence length="118" mass="14063">MLLFCIIFVQFVMVFCLEFYVQYFLYRTILCNMMNIKFFARVFLFSTECRCFENIYARHTTSVTIYVWLRGYTGLERLECAPRTKQEKPLHSGEHTQSISHINRLCVRVRACVCVCVC</sequence>